<organism evidence="2 3">
    <name type="scientific">Caligus rogercresseyi</name>
    <name type="common">Sea louse</name>
    <dbReference type="NCBI Taxonomy" id="217165"/>
    <lineage>
        <taxon>Eukaryota</taxon>
        <taxon>Metazoa</taxon>
        <taxon>Ecdysozoa</taxon>
        <taxon>Arthropoda</taxon>
        <taxon>Crustacea</taxon>
        <taxon>Multicrustacea</taxon>
        <taxon>Hexanauplia</taxon>
        <taxon>Copepoda</taxon>
        <taxon>Siphonostomatoida</taxon>
        <taxon>Caligidae</taxon>
        <taxon>Caligus</taxon>
    </lineage>
</organism>
<sequence>MKITLLAAVETRFAGIEEEPLYSIATLVYLRYKDSGGNYCTFFFRYITQSDNLITAKDKLIWEVAKVEKRAATAGEGTEAAVAGPMSKKNDQQQAAVWASSRTRS</sequence>
<feature type="region of interest" description="Disordered" evidence="1">
    <location>
        <begin position="75"/>
        <end position="105"/>
    </location>
</feature>
<protein>
    <submittedName>
        <fullName evidence="2">Uncharacterized protein</fullName>
    </submittedName>
</protein>
<reference evidence="3" key="1">
    <citation type="submission" date="2021-01" db="EMBL/GenBank/DDBJ databases">
        <title>Caligus Genome Assembly.</title>
        <authorList>
            <person name="Gallardo-Escarate C."/>
        </authorList>
    </citation>
    <scope>NUCLEOTIDE SEQUENCE [LARGE SCALE GENOMIC DNA]</scope>
</reference>
<accession>A0A7T8GZ63</accession>
<keyword evidence="3" id="KW-1185">Reference proteome</keyword>
<feature type="compositionally biased region" description="Low complexity" evidence="1">
    <location>
        <begin position="75"/>
        <end position="84"/>
    </location>
</feature>
<dbReference type="Proteomes" id="UP000595437">
    <property type="component" value="Chromosome 9"/>
</dbReference>
<name>A0A7T8GZ63_CALRO</name>
<dbReference type="OrthoDB" id="10057873at2759"/>
<proteinExistence type="predicted"/>
<evidence type="ECO:0000313" key="3">
    <source>
        <dbReference type="Proteomes" id="UP000595437"/>
    </source>
</evidence>
<dbReference type="AlphaFoldDB" id="A0A7T8GZ63"/>
<evidence type="ECO:0000313" key="2">
    <source>
        <dbReference type="EMBL" id="QQP40176.1"/>
    </source>
</evidence>
<feature type="compositionally biased region" description="Polar residues" evidence="1">
    <location>
        <begin position="92"/>
        <end position="105"/>
    </location>
</feature>
<gene>
    <name evidence="2" type="ORF">FKW44_014142</name>
</gene>
<evidence type="ECO:0000256" key="1">
    <source>
        <dbReference type="SAM" id="MobiDB-lite"/>
    </source>
</evidence>
<dbReference type="EMBL" id="CP045898">
    <property type="protein sequence ID" value="QQP40176.1"/>
    <property type="molecule type" value="Genomic_DNA"/>
</dbReference>